<dbReference type="PANTHER" id="PTHR12801">
    <property type="entry name" value="RNA EXONUCLEASE REXO1 / RECO3 FAMILY MEMBER-RELATED"/>
    <property type="match status" value="1"/>
</dbReference>
<dbReference type="InterPro" id="IPR047021">
    <property type="entry name" value="REXO1/3/4-like"/>
</dbReference>
<keyword evidence="1" id="KW-0540">Nuclease</keyword>
<protein>
    <recommendedName>
        <fullName evidence="5">Exonuclease domain-containing protein</fullName>
    </recommendedName>
</protein>
<keyword evidence="4" id="KW-1185">Reference proteome</keyword>
<comment type="caution">
    <text evidence="3">The sequence shown here is derived from an EMBL/GenBank/DDBJ whole genome shotgun (WGS) entry which is preliminary data.</text>
</comment>
<evidence type="ECO:0000256" key="2">
    <source>
        <dbReference type="ARBA" id="ARBA00022801"/>
    </source>
</evidence>
<dbReference type="InterPro" id="IPR036397">
    <property type="entry name" value="RNaseH_sf"/>
</dbReference>
<dbReference type="GO" id="GO:0004527">
    <property type="term" value="F:exonuclease activity"/>
    <property type="evidence" value="ECO:0007669"/>
    <property type="project" value="InterPro"/>
</dbReference>
<keyword evidence="2" id="KW-0378">Hydrolase</keyword>
<reference evidence="3 4" key="1">
    <citation type="journal article" date="2021" name="Nat. Plants">
        <title>The Taxus genome provides insights into paclitaxel biosynthesis.</title>
        <authorList>
            <person name="Xiong X."/>
            <person name="Gou J."/>
            <person name="Liao Q."/>
            <person name="Li Y."/>
            <person name="Zhou Q."/>
            <person name="Bi G."/>
            <person name="Li C."/>
            <person name="Du R."/>
            <person name="Wang X."/>
            <person name="Sun T."/>
            <person name="Guo L."/>
            <person name="Liang H."/>
            <person name="Lu P."/>
            <person name="Wu Y."/>
            <person name="Zhang Z."/>
            <person name="Ro D.K."/>
            <person name="Shang Y."/>
            <person name="Huang S."/>
            <person name="Yan J."/>
        </authorList>
    </citation>
    <scope>NUCLEOTIDE SEQUENCE [LARGE SCALE GENOMIC DNA]</scope>
    <source>
        <strain evidence="3">Ta-2019</strain>
    </source>
</reference>
<accession>A0AA38LJX2</accession>
<proteinExistence type="predicted"/>
<evidence type="ECO:0008006" key="5">
    <source>
        <dbReference type="Google" id="ProtNLM"/>
    </source>
</evidence>
<evidence type="ECO:0000313" key="4">
    <source>
        <dbReference type="Proteomes" id="UP000824469"/>
    </source>
</evidence>
<dbReference type="GO" id="GO:0003676">
    <property type="term" value="F:nucleic acid binding"/>
    <property type="evidence" value="ECO:0007669"/>
    <property type="project" value="InterPro"/>
</dbReference>
<dbReference type="GO" id="GO:0005634">
    <property type="term" value="C:nucleus"/>
    <property type="evidence" value="ECO:0007669"/>
    <property type="project" value="TreeGrafter"/>
</dbReference>
<dbReference type="PANTHER" id="PTHR12801:SF123">
    <property type="entry name" value="RNA EXONUCLEASE 4"/>
    <property type="match status" value="1"/>
</dbReference>
<sequence>TLLRYPPLRKTGKTSHSLKYLTKHLLGYKIQNGHHDPYEDAVAAMRLYKKMRSLIHEQKYGDGTADSDKNNNFASMKPTDLERMTPEALLAISRSDYRCWCCDAKQ</sequence>
<dbReference type="InterPro" id="IPR012337">
    <property type="entry name" value="RNaseH-like_sf"/>
</dbReference>
<organism evidence="3 4">
    <name type="scientific">Taxus chinensis</name>
    <name type="common">Chinese yew</name>
    <name type="synonym">Taxus wallichiana var. chinensis</name>
    <dbReference type="NCBI Taxonomy" id="29808"/>
    <lineage>
        <taxon>Eukaryota</taxon>
        <taxon>Viridiplantae</taxon>
        <taxon>Streptophyta</taxon>
        <taxon>Embryophyta</taxon>
        <taxon>Tracheophyta</taxon>
        <taxon>Spermatophyta</taxon>
        <taxon>Pinopsida</taxon>
        <taxon>Pinidae</taxon>
        <taxon>Conifers II</taxon>
        <taxon>Cupressales</taxon>
        <taxon>Taxaceae</taxon>
        <taxon>Taxus</taxon>
    </lineage>
</organism>
<dbReference type="AlphaFoldDB" id="A0AA38LJX2"/>
<evidence type="ECO:0000256" key="1">
    <source>
        <dbReference type="ARBA" id="ARBA00022722"/>
    </source>
</evidence>
<dbReference type="Gene3D" id="3.30.420.10">
    <property type="entry name" value="Ribonuclease H-like superfamily/Ribonuclease H"/>
    <property type="match status" value="1"/>
</dbReference>
<dbReference type="Proteomes" id="UP000824469">
    <property type="component" value="Unassembled WGS sequence"/>
</dbReference>
<feature type="non-terminal residue" evidence="3">
    <location>
        <position position="1"/>
    </location>
</feature>
<name>A0AA38LJX2_TAXCH</name>
<dbReference type="EMBL" id="JAHRHJ020000002">
    <property type="protein sequence ID" value="KAH9327468.1"/>
    <property type="molecule type" value="Genomic_DNA"/>
</dbReference>
<dbReference type="SUPFAM" id="SSF53098">
    <property type="entry name" value="Ribonuclease H-like"/>
    <property type="match status" value="1"/>
</dbReference>
<evidence type="ECO:0000313" key="3">
    <source>
        <dbReference type="EMBL" id="KAH9327468.1"/>
    </source>
</evidence>
<gene>
    <name evidence="3" type="ORF">KI387_007646</name>
</gene>